<reference evidence="1" key="1">
    <citation type="submission" date="2016-01" db="EMBL/GenBank/DDBJ databases">
        <authorList>
            <person name="Peeters C."/>
        </authorList>
    </citation>
    <scope>NUCLEOTIDE SEQUENCE [LARGE SCALE GENOMIC DNA]</scope>
    <source>
        <strain evidence="1">LMG 29317</strain>
    </source>
</reference>
<comment type="caution">
    <text evidence="1">The sequence shown here is derived from an EMBL/GenBank/DDBJ whole genome shotgun (WGS) entry which is preliminary data.</text>
</comment>
<sequence>MAGLLLGALQTARTGSVESTTNGALTAVPRDAVQLGLAYPAL</sequence>
<organism evidence="1 2">
    <name type="scientific">Caballeronia arvi</name>
    <dbReference type="NCBI Taxonomy" id="1777135"/>
    <lineage>
        <taxon>Bacteria</taxon>
        <taxon>Pseudomonadati</taxon>
        <taxon>Pseudomonadota</taxon>
        <taxon>Betaproteobacteria</taxon>
        <taxon>Burkholderiales</taxon>
        <taxon>Burkholderiaceae</taxon>
        <taxon>Caballeronia</taxon>
    </lineage>
</organism>
<keyword evidence="2" id="KW-1185">Reference proteome</keyword>
<dbReference type="EMBL" id="FCOM02000079">
    <property type="protein sequence ID" value="SAL86822.1"/>
    <property type="molecule type" value="Genomic_DNA"/>
</dbReference>
<evidence type="ECO:0000313" key="2">
    <source>
        <dbReference type="Proteomes" id="UP000055019"/>
    </source>
</evidence>
<name>A0A158L0E3_9BURK</name>
<proteinExistence type="predicted"/>
<evidence type="ECO:0000313" key="1">
    <source>
        <dbReference type="EMBL" id="SAL86822.1"/>
    </source>
</evidence>
<protein>
    <submittedName>
        <fullName evidence="1">Uncharacterized protein</fullName>
    </submittedName>
</protein>
<gene>
    <name evidence="1" type="ORF">AWB74_07859</name>
</gene>
<accession>A0A158L0E3</accession>
<dbReference type="Proteomes" id="UP000055019">
    <property type="component" value="Unassembled WGS sequence"/>
</dbReference>
<dbReference type="AlphaFoldDB" id="A0A158L0E3"/>